<sequence>MKGENTGAVADAEGQANATGGGEAEAPADAVADTEASHIETTSVRTENGAIVVTGRLFRHGGGNGRPHRFSGQPAPTAPPPARRPARVAQMLAFAHRVDGEVERGEFESRSAAARHYGMTTGRITQLMSLLWLAPVIQEDVLYLEAVDGREPVSGQALEKIARIADWSEQRREWRLGRRGLNAWS</sequence>
<protein>
    <submittedName>
        <fullName evidence="2">Uncharacterized protein</fullName>
    </submittedName>
</protein>
<dbReference type="eggNOG" id="ENOG5032WT5">
    <property type="taxonomic scope" value="Bacteria"/>
</dbReference>
<reference evidence="2 3" key="1">
    <citation type="journal article" date="2010" name="Stand. Genomic Sci.">
        <title>Complete genome sequence of Haliangium ochraceum type strain (SMP-2).</title>
        <authorList>
            <consortium name="US DOE Joint Genome Institute (JGI-PGF)"/>
            <person name="Ivanova N."/>
            <person name="Daum C."/>
            <person name="Lang E."/>
            <person name="Abt B."/>
            <person name="Kopitz M."/>
            <person name="Saunders E."/>
            <person name="Lapidus A."/>
            <person name="Lucas S."/>
            <person name="Glavina Del Rio T."/>
            <person name="Nolan M."/>
            <person name="Tice H."/>
            <person name="Copeland A."/>
            <person name="Cheng J.F."/>
            <person name="Chen F."/>
            <person name="Bruce D."/>
            <person name="Goodwin L."/>
            <person name="Pitluck S."/>
            <person name="Mavromatis K."/>
            <person name="Pati A."/>
            <person name="Mikhailova N."/>
            <person name="Chen A."/>
            <person name="Palaniappan K."/>
            <person name="Land M."/>
            <person name="Hauser L."/>
            <person name="Chang Y.J."/>
            <person name="Jeffries C.D."/>
            <person name="Detter J.C."/>
            <person name="Brettin T."/>
            <person name="Rohde M."/>
            <person name="Goker M."/>
            <person name="Bristow J."/>
            <person name="Markowitz V."/>
            <person name="Eisen J.A."/>
            <person name="Hugenholtz P."/>
            <person name="Kyrpides N.C."/>
            <person name="Klenk H.P."/>
        </authorList>
    </citation>
    <scope>NUCLEOTIDE SEQUENCE [LARGE SCALE GENOMIC DNA]</scope>
    <source>
        <strain evidence="3">DSM 14365 / CIP 107738 / JCM 11303 / AJ 13395 / SMP-2</strain>
    </source>
</reference>
<keyword evidence="3" id="KW-1185">Reference proteome</keyword>
<dbReference type="KEGG" id="hoh:Hoch_0615"/>
<accession>D0LLN4</accession>
<evidence type="ECO:0000313" key="2">
    <source>
        <dbReference type="EMBL" id="ACY13251.1"/>
    </source>
</evidence>
<proteinExistence type="predicted"/>
<dbReference type="Proteomes" id="UP000001880">
    <property type="component" value="Chromosome"/>
</dbReference>
<organism evidence="2 3">
    <name type="scientific">Haliangium ochraceum (strain DSM 14365 / JCM 11303 / SMP-2)</name>
    <dbReference type="NCBI Taxonomy" id="502025"/>
    <lineage>
        <taxon>Bacteria</taxon>
        <taxon>Pseudomonadati</taxon>
        <taxon>Myxococcota</taxon>
        <taxon>Polyangia</taxon>
        <taxon>Haliangiales</taxon>
        <taxon>Kofleriaceae</taxon>
        <taxon>Haliangium</taxon>
    </lineage>
</organism>
<evidence type="ECO:0000256" key="1">
    <source>
        <dbReference type="SAM" id="MobiDB-lite"/>
    </source>
</evidence>
<dbReference type="OrthoDB" id="288247at2"/>
<feature type="region of interest" description="Disordered" evidence="1">
    <location>
        <begin position="1"/>
        <end position="83"/>
    </location>
</feature>
<dbReference type="EMBL" id="CP001804">
    <property type="protein sequence ID" value="ACY13251.1"/>
    <property type="molecule type" value="Genomic_DNA"/>
</dbReference>
<evidence type="ECO:0000313" key="3">
    <source>
        <dbReference type="Proteomes" id="UP000001880"/>
    </source>
</evidence>
<dbReference type="AlphaFoldDB" id="D0LLN4"/>
<name>D0LLN4_HALO1</name>
<dbReference type="HOGENOM" id="CLU_108430_0_0_7"/>
<dbReference type="RefSeq" id="WP_012825878.1">
    <property type="nucleotide sequence ID" value="NC_013440.1"/>
</dbReference>
<gene>
    <name evidence="2" type="ordered locus">Hoch_0615</name>
</gene>